<dbReference type="SUPFAM" id="SSF89796">
    <property type="entry name" value="CoA-transferase family III (CaiB/BaiF)"/>
    <property type="match status" value="1"/>
</dbReference>
<dbReference type="InterPro" id="IPR003673">
    <property type="entry name" value="CoA-Trfase_fam_III"/>
</dbReference>
<dbReference type="Proteomes" id="UP001156641">
    <property type="component" value="Unassembled WGS sequence"/>
</dbReference>
<reference evidence="2" key="1">
    <citation type="journal article" date="2019" name="Int. J. Syst. Evol. Microbiol.">
        <title>The Global Catalogue of Microorganisms (GCM) 10K type strain sequencing project: providing services to taxonomists for standard genome sequencing and annotation.</title>
        <authorList>
            <consortium name="The Broad Institute Genomics Platform"/>
            <consortium name="The Broad Institute Genome Sequencing Center for Infectious Disease"/>
            <person name="Wu L."/>
            <person name="Ma J."/>
        </authorList>
    </citation>
    <scope>NUCLEOTIDE SEQUENCE [LARGE SCALE GENOMIC DNA]</scope>
    <source>
        <strain evidence="2">NBRC 112502</strain>
    </source>
</reference>
<organism evidence="1 2">
    <name type="scientific">Acidocella aquatica</name>
    <dbReference type="NCBI Taxonomy" id="1922313"/>
    <lineage>
        <taxon>Bacteria</taxon>
        <taxon>Pseudomonadati</taxon>
        <taxon>Pseudomonadota</taxon>
        <taxon>Alphaproteobacteria</taxon>
        <taxon>Acetobacterales</taxon>
        <taxon>Acidocellaceae</taxon>
        <taxon>Acidocella</taxon>
    </lineage>
</organism>
<dbReference type="InterPro" id="IPR050509">
    <property type="entry name" value="CoA-transferase_III"/>
</dbReference>
<dbReference type="EMBL" id="BSOS01000006">
    <property type="protein sequence ID" value="GLR65674.1"/>
    <property type="molecule type" value="Genomic_DNA"/>
</dbReference>
<sequence>MLERSGPLKGFRVLEIASVGPGPFCAMMLADMGADVLRIERAGAPPNVPPIDPVKNVLHRGRRAITINLKDARGVDTVLRLVEEADVLLEGYRPGVMEKLGVGPEPCQARNPKLVYARMTGWGQTGPMAHMAGHDINYFAISGSLHMCGKAGEPPHPNLNMVADMGGGGMMMAYGITCALLEAGRSGKGQIVDAAMEEGTALLAAMIHGYRAMNRWPGARGENLLDGGAPFYNVYETADGGYMAVGSIEPQFYALLIKGLGVDTSGLPLQHDRAAWPAMKLRFAEIFKSKTRKEWEAIYDGTDACVTPVLTPDEAANYPHNLARQSFAAPGGVQQPMPAPRFSRTPGAIAAPPPTDDSGGLAAFRDWGLSEGEIKDLGW</sequence>
<evidence type="ECO:0000313" key="1">
    <source>
        <dbReference type="EMBL" id="GLR65674.1"/>
    </source>
</evidence>
<comment type="caution">
    <text evidence="1">The sequence shown here is derived from an EMBL/GenBank/DDBJ whole genome shotgun (WGS) entry which is preliminary data.</text>
</comment>
<dbReference type="InterPro" id="IPR044855">
    <property type="entry name" value="CoA-Trfase_III_dom3_sf"/>
</dbReference>
<dbReference type="Gene3D" id="3.30.1540.10">
    <property type="entry name" value="formyl-coa transferase, domain 3"/>
    <property type="match status" value="1"/>
</dbReference>
<dbReference type="PANTHER" id="PTHR48228:SF5">
    <property type="entry name" value="ALPHA-METHYLACYL-COA RACEMASE"/>
    <property type="match status" value="1"/>
</dbReference>
<dbReference type="Gene3D" id="3.30.60.110">
    <property type="match status" value="1"/>
</dbReference>
<dbReference type="Gene3D" id="3.40.50.10540">
    <property type="entry name" value="Crotonobetainyl-coa:carnitine coa-transferase, domain 1"/>
    <property type="match status" value="1"/>
</dbReference>
<gene>
    <name evidence="1" type="primary">mcr_1</name>
    <name evidence="1" type="ORF">GCM10010909_03520</name>
</gene>
<evidence type="ECO:0000313" key="2">
    <source>
        <dbReference type="Proteomes" id="UP001156641"/>
    </source>
</evidence>
<keyword evidence="1" id="KW-0808">Transferase</keyword>
<dbReference type="PANTHER" id="PTHR48228">
    <property type="entry name" value="SUCCINYL-COA--D-CITRAMALATE COA-TRANSFERASE"/>
    <property type="match status" value="1"/>
</dbReference>
<dbReference type="RefSeq" id="WP_284256185.1">
    <property type="nucleotide sequence ID" value="NZ_BSOS01000006.1"/>
</dbReference>
<keyword evidence="2" id="KW-1185">Reference proteome</keyword>
<proteinExistence type="predicted"/>
<dbReference type="GO" id="GO:0016740">
    <property type="term" value="F:transferase activity"/>
    <property type="evidence" value="ECO:0007669"/>
    <property type="project" value="UniProtKB-KW"/>
</dbReference>
<dbReference type="InterPro" id="IPR023606">
    <property type="entry name" value="CoA-Trfase_III_dom_1_sf"/>
</dbReference>
<dbReference type="Pfam" id="PF02515">
    <property type="entry name" value="CoA_transf_3"/>
    <property type="match status" value="1"/>
</dbReference>
<name>A0ABQ6A0G4_9PROT</name>
<accession>A0ABQ6A0G4</accession>
<protein>
    <submittedName>
        <fullName evidence="1">CoA transferase</fullName>
    </submittedName>
</protein>